<proteinExistence type="predicted"/>
<organism evidence="2 3">
    <name type="scientific">Stutzerimonas stutzeri</name>
    <name type="common">Pseudomonas stutzeri</name>
    <dbReference type="NCBI Taxonomy" id="316"/>
    <lineage>
        <taxon>Bacteria</taxon>
        <taxon>Pseudomonadati</taxon>
        <taxon>Pseudomonadota</taxon>
        <taxon>Gammaproteobacteria</taxon>
        <taxon>Pseudomonadales</taxon>
        <taxon>Pseudomonadaceae</taxon>
        <taxon>Stutzerimonas</taxon>
    </lineage>
</organism>
<evidence type="ECO:0000313" key="2">
    <source>
        <dbReference type="EMBL" id="AHY44900.1"/>
    </source>
</evidence>
<gene>
    <name evidence="2" type="ORF">UIB01_21430</name>
</gene>
<feature type="signal peptide" evidence="1">
    <location>
        <begin position="1"/>
        <end position="21"/>
    </location>
</feature>
<keyword evidence="1" id="KW-0732">Signal</keyword>
<dbReference type="AlphaFoldDB" id="A0A023WYQ9"/>
<dbReference type="PATRIC" id="fig|316.97.peg.4289"/>
<feature type="chain" id="PRO_5001527342" description="Holliday junction resolvasome, helicase subunit" evidence="1">
    <location>
        <begin position="22"/>
        <end position="105"/>
    </location>
</feature>
<dbReference type="InterPro" id="IPR012661">
    <property type="entry name" value="CHP02448"/>
</dbReference>
<dbReference type="Proteomes" id="UP000025238">
    <property type="component" value="Chromosome"/>
</dbReference>
<name>A0A023WYQ9_STUST</name>
<accession>A0A023WYQ9</accession>
<dbReference type="Pfam" id="PF09498">
    <property type="entry name" value="DUF2388"/>
    <property type="match status" value="1"/>
</dbReference>
<evidence type="ECO:0008006" key="4">
    <source>
        <dbReference type="Google" id="ProtNLM"/>
    </source>
</evidence>
<protein>
    <recommendedName>
        <fullName evidence="4">Holliday junction resolvasome, helicase subunit</fullName>
    </recommendedName>
</protein>
<evidence type="ECO:0000313" key="3">
    <source>
        <dbReference type="Proteomes" id="UP000025238"/>
    </source>
</evidence>
<dbReference type="EMBL" id="CP007509">
    <property type="protein sequence ID" value="AHY44900.1"/>
    <property type="molecule type" value="Genomic_DNA"/>
</dbReference>
<reference evidence="2 3" key="1">
    <citation type="submission" date="2014-03" db="EMBL/GenBank/DDBJ databases">
        <title>Complete genome sequence of Pseudomonas stutzeri 19SMN4.</title>
        <authorList>
            <person name="Brunet-Galmes I."/>
            <person name="Nogales B."/>
            <person name="Busquets A."/>
            <person name="Pena A."/>
            <person name="Gomila M."/>
            <person name="Garcia-Valdes E."/>
            <person name="Lalucat J."/>
            <person name="Bennasar A."/>
            <person name="Bosch R."/>
        </authorList>
    </citation>
    <scope>NUCLEOTIDE SEQUENCE [LARGE SCALE GENOMIC DNA]</scope>
    <source>
        <strain evidence="2 3">19SMN4</strain>
    </source>
</reference>
<sequence>MSRILLPFFAAGLLLSGAASAASFTATTDMVVGGLINTVDATSDLTSSLRDDKLVLDARDDAARFVASRGDLRGAHLEAALQHIRSQQPQLQASDLQLAEAILAL</sequence>
<dbReference type="OrthoDB" id="7022011at2"/>
<dbReference type="NCBIfam" id="TIGR02448">
    <property type="entry name" value="conserverd hypothetical protein"/>
    <property type="match status" value="1"/>
</dbReference>
<evidence type="ECO:0000256" key="1">
    <source>
        <dbReference type="SAM" id="SignalP"/>
    </source>
</evidence>
<dbReference type="KEGG" id="pstu:UIB01_21430"/>